<organism evidence="1 2">
    <name type="scientific">Ochrobactrum soli</name>
    <dbReference type="NCBI Taxonomy" id="2448455"/>
    <lineage>
        <taxon>Bacteria</taxon>
        <taxon>Pseudomonadati</taxon>
        <taxon>Pseudomonadota</taxon>
        <taxon>Alphaproteobacteria</taxon>
        <taxon>Hyphomicrobiales</taxon>
        <taxon>Brucellaceae</taxon>
        <taxon>Brucella/Ochrobactrum group</taxon>
        <taxon>Ochrobactrum</taxon>
    </lineage>
</organism>
<dbReference type="Gene3D" id="3.10.20.10">
    <property type="match status" value="1"/>
</dbReference>
<dbReference type="InterPro" id="IPR016193">
    <property type="entry name" value="Cytidine_deaminase-like"/>
</dbReference>
<reference evidence="2" key="1">
    <citation type="submission" date="2017-12" db="EMBL/GenBank/DDBJ databases">
        <authorList>
            <person name="Diaz M."/>
        </authorList>
    </citation>
    <scope>NUCLEOTIDE SEQUENCE [LARGE SCALE GENOMIC DNA]</scope>
    <source>
        <strain evidence="2">FI11154</strain>
    </source>
</reference>
<evidence type="ECO:0000313" key="2">
    <source>
        <dbReference type="Proteomes" id="UP000246073"/>
    </source>
</evidence>
<proteinExistence type="predicted"/>
<dbReference type="InterPro" id="IPR003786">
    <property type="entry name" value="FdhD"/>
</dbReference>
<dbReference type="GO" id="GO:0016783">
    <property type="term" value="F:sulfurtransferase activity"/>
    <property type="evidence" value="ECO:0007669"/>
    <property type="project" value="InterPro"/>
</dbReference>
<dbReference type="EMBL" id="OOFM01000003">
    <property type="protein sequence ID" value="SPL62671.1"/>
    <property type="molecule type" value="Genomic_DNA"/>
</dbReference>
<name>A0A2P9HEZ8_9HYPH</name>
<dbReference type="Pfam" id="PF02634">
    <property type="entry name" value="FdhD-NarQ"/>
    <property type="match status" value="1"/>
</dbReference>
<dbReference type="AlphaFoldDB" id="A0A2P9HEZ8"/>
<protein>
    <submittedName>
        <fullName evidence="1">Formate dehydrogenase chain D</fullName>
        <ecNumber evidence="1">1.17.1.9</ecNumber>
    </submittedName>
</protein>
<gene>
    <name evidence="1" type="ORF">OHAE_5278</name>
</gene>
<sequence>MSAPENCPGNGNQSTDFLDFTVREVSFEKGKSRKITRPVPIEAPVAFEICGFGYAVMMATPTDLEDFALGFLLSERLVSRKD</sequence>
<dbReference type="GO" id="GO:0008863">
    <property type="term" value="F:formate dehydrogenase (NAD+) activity"/>
    <property type="evidence" value="ECO:0007669"/>
    <property type="project" value="UniProtKB-EC"/>
</dbReference>
<evidence type="ECO:0000313" key="1">
    <source>
        <dbReference type="EMBL" id="SPL62671.1"/>
    </source>
</evidence>
<accession>A0A2P9HEZ8</accession>
<dbReference type="SUPFAM" id="SSF53927">
    <property type="entry name" value="Cytidine deaminase-like"/>
    <property type="match status" value="1"/>
</dbReference>
<dbReference type="Proteomes" id="UP000246073">
    <property type="component" value="Unassembled WGS sequence"/>
</dbReference>
<dbReference type="EC" id="1.17.1.9" evidence="1"/>
<keyword evidence="1" id="KW-0560">Oxidoreductase</keyword>